<keyword evidence="3 10" id="KW-0812">Transmembrane</keyword>
<dbReference type="GO" id="GO:0006612">
    <property type="term" value="P:protein targeting to membrane"/>
    <property type="evidence" value="ECO:0007669"/>
    <property type="project" value="TreeGrafter"/>
</dbReference>
<dbReference type="OrthoDB" id="294591at2759"/>
<evidence type="ECO:0000256" key="10">
    <source>
        <dbReference type="RuleBase" id="RU079119"/>
    </source>
</evidence>
<evidence type="ECO:0000313" key="13">
    <source>
        <dbReference type="EMBL" id="EAR92705.2"/>
    </source>
</evidence>
<dbReference type="KEGG" id="tet:TTHERM_00320510"/>
<feature type="transmembrane region" description="Helical" evidence="10">
    <location>
        <begin position="209"/>
        <end position="232"/>
    </location>
</feature>
<proteinExistence type="inferred from homology"/>
<keyword evidence="14" id="KW-1185">Reference proteome</keyword>
<dbReference type="GeneID" id="7825147"/>
<comment type="domain">
    <text evidence="10">The DHHC domain is required for palmitoyltransferase activity.</text>
</comment>
<dbReference type="RefSeq" id="XP_001012950.2">
    <property type="nucleotide sequence ID" value="XM_001012950.3"/>
</dbReference>
<keyword evidence="7" id="KW-0449">Lipoprotein</keyword>
<evidence type="ECO:0000256" key="9">
    <source>
        <dbReference type="ARBA" id="ARBA00048048"/>
    </source>
</evidence>
<dbReference type="GO" id="GO:0005783">
    <property type="term" value="C:endoplasmic reticulum"/>
    <property type="evidence" value="ECO:0007669"/>
    <property type="project" value="TreeGrafter"/>
</dbReference>
<gene>
    <name evidence="13" type="ORF">TTHERM_00320510</name>
</gene>
<dbReference type="HOGENOM" id="CLU_441811_0_0_1"/>
<evidence type="ECO:0000256" key="4">
    <source>
        <dbReference type="ARBA" id="ARBA00022989"/>
    </source>
</evidence>
<evidence type="ECO:0000256" key="11">
    <source>
        <dbReference type="SAM" id="MobiDB-lite"/>
    </source>
</evidence>
<dbReference type="EMBL" id="GG662743">
    <property type="protein sequence ID" value="EAR92705.2"/>
    <property type="molecule type" value="Genomic_DNA"/>
</dbReference>
<keyword evidence="6" id="KW-0564">Palmitate</keyword>
<dbReference type="Proteomes" id="UP000009168">
    <property type="component" value="Unassembled WGS sequence"/>
</dbReference>
<feature type="transmembrane region" description="Helical" evidence="10">
    <location>
        <begin position="91"/>
        <end position="110"/>
    </location>
</feature>
<evidence type="ECO:0000256" key="5">
    <source>
        <dbReference type="ARBA" id="ARBA00023136"/>
    </source>
</evidence>
<feature type="transmembrane region" description="Helical" evidence="10">
    <location>
        <begin position="252"/>
        <end position="277"/>
    </location>
</feature>
<accession>Q237N6</accession>
<name>Q237N6_TETTS</name>
<dbReference type="InParanoid" id="Q237N6"/>
<evidence type="ECO:0000256" key="2">
    <source>
        <dbReference type="ARBA" id="ARBA00022679"/>
    </source>
</evidence>
<protein>
    <recommendedName>
        <fullName evidence="10">Palmitoyltransferase</fullName>
        <ecNumber evidence="10">2.3.1.225</ecNumber>
    </recommendedName>
</protein>
<feature type="domain" description="Palmitoyltransferase DHHC" evidence="12">
    <location>
        <begin position="162"/>
        <end position="288"/>
    </location>
</feature>
<dbReference type="EC" id="2.3.1.225" evidence="10"/>
<evidence type="ECO:0000259" key="12">
    <source>
        <dbReference type="Pfam" id="PF01529"/>
    </source>
</evidence>
<dbReference type="GO" id="GO:0019706">
    <property type="term" value="F:protein-cysteine S-palmitoyltransferase activity"/>
    <property type="evidence" value="ECO:0007669"/>
    <property type="project" value="UniProtKB-EC"/>
</dbReference>
<evidence type="ECO:0000256" key="8">
    <source>
        <dbReference type="ARBA" id="ARBA00023315"/>
    </source>
</evidence>
<keyword evidence="4 10" id="KW-1133">Transmembrane helix</keyword>
<dbReference type="AlphaFoldDB" id="Q237N6"/>
<dbReference type="InterPro" id="IPR039859">
    <property type="entry name" value="PFA4/ZDH16/20/ERF2-like"/>
</dbReference>
<comment type="similarity">
    <text evidence="10">Belongs to the DHHC palmitoyltransferase family.</text>
</comment>
<evidence type="ECO:0000256" key="6">
    <source>
        <dbReference type="ARBA" id="ARBA00023139"/>
    </source>
</evidence>
<feature type="region of interest" description="Disordered" evidence="11">
    <location>
        <begin position="356"/>
        <end position="404"/>
    </location>
</feature>
<feature type="compositionally biased region" description="Low complexity" evidence="11">
    <location>
        <begin position="375"/>
        <end position="404"/>
    </location>
</feature>
<evidence type="ECO:0000256" key="7">
    <source>
        <dbReference type="ARBA" id="ARBA00023288"/>
    </source>
</evidence>
<evidence type="ECO:0000313" key="14">
    <source>
        <dbReference type="Proteomes" id="UP000009168"/>
    </source>
</evidence>
<reference evidence="14" key="1">
    <citation type="journal article" date="2006" name="PLoS Biol.">
        <title>Macronuclear genome sequence of the ciliate Tetrahymena thermophila, a model eukaryote.</title>
        <authorList>
            <person name="Eisen J.A."/>
            <person name="Coyne R.S."/>
            <person name="Wu M."/>
            <person name="Wu D."/>
            <person name="Thiagarajan M."/>
            <person name="Wortman J.R."/>
            <person name="Badger J.H."/>
            <person name="Ren Q."/>
            <person name="Amedeo P."/>
            <person name="Jones K.M."/>
            <person name="Tallon L.J."/>
            <person name="Delcher A.L."/>
            <person name="Salzberg S.L."/>
            <person name="Silva J.C."/>
            <person name="Haas B.J."/>
            <person name="Majoros W.H."/>
            <person name="Farzad M."/>
            <person name="Carlton J.M."/>
            <person name="Smith R.K. Jr."/>
            <person name="Garg J."/>
            <person name="Pearlman R.E."/>
            <person name="Karrer K.M."/>
            <person name="Sun L."/>
            <person name="Manning G."/>
            <person name="Elde N.C."/>
            <person name="Turkewitz A.P."/>
            <person name="Asai D.J."/>
            <person name="Wilkes D.E."/>
            <person name="Wang Y."/>
            <person name="Cai H."/>
            <person name="Collins K."/>
            <person name="Stewart B.A."/>
            <person name="Lee S.R."/>
            <person name="Wilamowska K."/>
            <person name="Weinberg Z."/>
            <person name="Ruzzo W.L."/>
            <person name="Wloga D."/>
            <person name="Gaertig J."/>
            <person name="Frankel J."/>
            <person name="Tsao C.-C."/>
            <person name="Gorovsky M.A."/>
            <person name="Keeling P.J."/>
            <person name="Waller R.F."/>
            <person name="Patron N.J."/>
            <person name="Cherry J.M."/>
            <person name="Stover N.A."/>
            <person name="Krieger C.J."/>
            <person name="del Toro C."/>
            <person name="Ryder H.F."/>
            <person name="Williamson S.C."/>
            <person name="Barbeau R.A."/>
            <person name="Hamilton E.P."/>
            <person name="Orias E."/>
        </authorList>
    </citation>
    <scope>NUCLEOTIDE SEQUENCE [LARGE SCALE GENOMIC DNA]</scope>
    <source>
        <strain evidence="14">SB210</strain>
    </source>
</reference>
<keyword evidence="2 10" id="KW-0808">Transferase</keyword>
<comment type="catalytic activity">
    <reaction evidence="9 10">
        <text>L-cysteinyl-[protein] + hexadecanoyl-CoA = S-hexadecanoyl-L-cysteinyl-[protein] + CoA</text>
        <dbReference type="Rhea" id="RHEA:36683"/>
        <dbReference type="Rhea" id="RHEA-COMP:10131"/>
        <dbReference type="Rhea" id="RHEA-COMP:11032"/>
        <dbReference type="ChEBI" id="CHEBI:29950"/>
        <dbReference type="ChEBI" id="CHEBI:57287"/>
        <dbReference type="ChEBI" id="CHEBI:57379"/>
        <dbReference type="ChEBI" id="CHEBI:74151"/>
        <dbReference type="EC" id="2.3.1.225"/>
    </reaction>
</comment>
<dbReference type="PANTHER" id="PTHR22883">
    <property type="entry name" value="ZINC FINGER DHHC DOMAIN CONTAINING PROTEIN"/>
    <property type="match status" value="1"/>
</dbReference>
<dbReference type="STRING" id="312017.Q237N6"/>
<dbReference type="OMA" id="TINDYQY"/>
<organism evidence="13 14">
    <name type="scientific">Tetrahymena thermophila (strain SB210)</name>
    <dbReference type="NCBI Taxonomy" id="312017"/>
    <lineage>
        <taxon>Eukaryota</taxon>
        <taxon>Sar</taxon>
        <taxon>Alveolata</taxon>
        <taxon>Ciliophora</taxon>
        <taxon>Intramacronucleata</taxon>
        <taxon>Oligohymenophorea</taxon>
        <taxon>Hymenostomatida</taxon>
        <taxon>Tetrahymenina</taxon>
        <taxon>Tetrahymenidae</taxon>
        <taxon>Tetrahymena</taxon>
    </lineage>
</organism>
<dbReference type="PANTHER" id="PTHR22883:SF43">
    <property type="entry name" value="PALMITOYLTRANSFERASE APP"/>
    <property type="match status" value="1"/>
</dbReference>
<keyword evidence="5 10" id="KW-0472">Membrane</keyword>
<sequence length="619" mass="72672">MEGIRNQDIQIKFDQKANDEKKHNDEPNQFEQTIQRFYMFWQTSNKVFMKGAIFSGSENKKFWASFFLTNLPMVLNYIFSVPYLHSQGLDAGIFFLCFFHFFSNIFMFCVNLTDPGIIPRITCKHEVDKECLDIPIKPIMKTGDYQYKYLLSLMPNKTHFLKLKFCTTCAIWRPPRTSHCPLCDNCVERFDHHCPWLGTCVGKRNYRYFYLYLLNLSALCFTVVIQNIQLLVLRDSEVENFSKAAKEYPVSLVLIIYTFLFSIFIVGLFTFHNLLVFTNFTTHEYIRKIWKIQSQNPFTRRSKLINLLNVVCRVYVPSMVKLKNQVYYNHKYDQYDDQEQERSIIDIQKNLGIKKQRDEYKHSTTNCENTEIKMRNSSRSNSQKKSQNNLNNSQNNGQSSLNTQPQLYQPSQQFQFNTILNARGILLNNDQNSNKKEDESQENSQQRLKAGEQNNFVLNSKNANNINFTQSVTNNKTNHTPENSIFTSSQQHLKSFTDAKTNKLKAVNEGIQMTALYNNDILDERNKMINNKNVSLQQSPDNIQTVNVIDNNLIQFDKDNSNENESAHIQMQNKSHYNQNCLKDQDNHKSLTNIKQQQMQQQENQGYHSRQLSKKQLEV</sequence>
<dbReference type="PROSITE" id="PS50216">
    <property type="entry name" value="DHHC"/>
    <property type="match status" value="1"/>
</dbReference>
<comment type="subcellular location">
    <subcellularLocation>
        <location evidence="1">Endomembrane system</location>
        <topology evidence="1">Multi-pass membrane protein</topology>
    </subcellularLocation>
</comment>
<keyword evidence="8 10" id="KW-0012">Acyltransferase</keyword>
<evidence type="ECO:0000256" key="1">
    <source>
        <dbReference type="ARBA" id="ARBA00004127"/>
    </source>
</evidence>
<dbReference type="Pfam" id="PF01529">
    <property type="entry name" value="DHHC"/>
    <property type="match status" value="1"/>
</dbReference>
<dbReference type="eggNOG" id="KOG1311">
    <property type="taxonomic scope" value="Eukaryota"/>
</dbReference>
<dbReference type="GO" id="GO:0005794">
    <property type="term" value="C:Golgi apparatus"/>
    <property type="evidence" value="ECO:0007669"/>
    <property type="project" value="TreeGrafter"/>
</dbReference>
<dbReference type="InterPro" id="IPR001594">
    <property type="entry name" value="Palmitoyltrfase_DHHC"/>
</dbReference>
<evidence type="ECO:0000256" key="3">
    <source>
        <dbReference type="ARBA" id="ARBA00022692"/>
    </source>
</evidence>
<feature type="transmembrane region" description="Helical" evidence="10">
    <location>
        <begin position="62"/>
        <end position="79"/>
    </location>
</feature>